<organism evidence="1">
    <name type="scientific">Culex pipiens</name>
    <name type="common">House mosquito</name>
    <dbReference type="NCBI Taxonomy" id="7175"/>
    <lineage>
        <taxon>Eukaryota</taxon>
        <taxon>Metazoa</taxon>
        <taxon>Ecdysozoa</taxon>
        <taxon>Arthropoda</taxon>
        <taxon>Hexapoda</taxon>
        <taxon>Insecta</taxon>
        <taxon>Pterygota</taxon>
        <taxon>Neoptera</taxon>
        <taxon>Endopterygota</taxon>
        <taxon>Diptera</taxon>
        <taxon>Nematocera</taxon>
        <taxon>Culicoidea</taxon>
        <taxon>Culicidae</taxon>
        <taxon>Culicinae</taxon>
        <taxon>Culicini</taxon>
        <taxon>Culex</taxon>
        <taxon>Culex</taxon>
    </lineage>
</organism>
<proteinExistence type="predicted"/>
<dbReference type="AlphaFoldDB" id="A0A8D8C274"/>
<evidence type="ECO:0000313" key="1">
    <source>
        <dbReference type="EMBL" id="CAG6485746.1"/>
    </source>
</evidence>
<dbReference type="EMBL" id="HBUE01101825">
    <property type="protein sequence ID" value="CAG6485746.1"/>
    <property type="molecule type" value="Transcribed_RNA"/>
</dbReference>
<sequence>MASDTHSASLDIVCSLSPTLSLLSSPFTTTSDRRSLLASVKFRSHSLTCTSARALSRRILFHSPARSLSLADQRKALTHREQKRENPRWLLSPVCDKFSFCDDRNVSICENRCPRMRQTSSIWLSVCPRNRTRTPLGRFSPVRISKLFPKLHLSLEQTFKTEFPSTCSPD</sequence>
<name>A0A8D8C274_CULPI</name>
<reference evidence="1" key="1">
    <citation type="submission" date="2021-05" db="EMBL/GenBank/DDBJ databases">
        <authorList>
            <person name="Alioto T."/>
            <person name="Alioto T."/>
            <person name="Gomez Garrido J."/>
        </authorList>
    </citation>
    <scope>NUCLEOTIDE SEQUENCE</scope>
</reference>
<accession>A0A8D8C274</accession>
<protein>
    <submittedName>
        <fullName evidence="1">(northern house mosquito) hypothetical protein</fullName>
    </submittedName>
</protein>